<dbReference type="EMBL" id="DXCX01000113">
    <property type="protein sequence ID" value="HIY74391.1"/>
    <property type="molecule type" value="Genomic_DNA"/>
</dbReference>
<sequence length="70" mass="8004">MTMTTNQPPVQRCQYCGSDDLGLGWQHGEALVTYKKHGLLGSRLRYLICRRCGAVVYQWVAEPHKFPPIK</sequence>
<dbReference type="Proteomes" id="UP000886824">
    <property type="component" value="Unassembled WGS sequence"/>
</dbReference>
<reference evidence="1" key="2">
    <citation type="submission" date="2021-04" db="EMBL/GenBank/DDBJ databases">
        <authorList>
            <person name="Gilroy R."/>
        </authorList>
    </citation>
    <scope>NUCLEOTIDE SEQUENCE</scope>
    <source>
        <strain evidence="1">CHK33-7979</strain>
    </source>
</reference>
<evidence type="ECO:0000313" key="2">
    <source>
        <dbReference type="Proteomes" id="UP000886824"/>
    </source>
</evidence>
<accession>A0A9D1Z9D9</accession>
<protein>
    <submittedName>
        <fullName evidence="1">Uncharacterized protein</fullName>
    </submittedName>
</protein>
<evidence type="ECO:0000313" key="1">
    <source>
        <dbReference type="EMBL" id="HIY74391.1"/>
    </source>
</evidence>
<dbReference type="AlphaFoldDB" id="A0A9D1Z9D9"/>
<name>A0A9D1Z9D9_9FIRM</name>
<gene>
    <name evidence="1" type="ORF">H9826_10560</name>
</gene>
<proteinExistence type="predicted"/>
<reference evidence="1" key="1">
    <citation type="journal article" date="2021" name="PeerJ">
        <title>Extensive microbial diversity within the chicken gut microbiome revealed by metagenomics and culture.</title>
        <authorList>
            <person name="Gilroy R."/>
            <person name="Ravi A."/>
            <person name="Getino M."/>
            <person name="Pursley I."/>
            <person name="Horton D.L."/>
            <person name="Alikhan N.F."/>
            <person name="Baker D."/>
            <person name="Gharbi K."/>
            <person name="Hall N."/>
            <person name="Watson M."/>
            <person name="Adriaenssens E.M."/>
            <person name="Foster-Nyarko E."/>
            <person name="Jarju S."/>
            <person name="Secka A."/>
            <person name="Antonio M."/>
            <person name="Oren A."/>
            <person name="Chaudhuri R.R."/>
            <person name="La Ragione R."/>
            <person name="Hildebrand F."/>
            <person name="Pallen M.J."/>
        </authorList>
    </citation>
    <scope>NUCLEOTIDE SEQUENCE</scope>
    <source>
        <strain evidence="1">CHK33-7979</strain>
    </source>
</reference>
<organism evidence="1 2">
    <name type="scientific">Candidatus Intestinimonas merdavium</name>
    <dbReference type="NCBI Taxonomy" id="2838622"/>
    <lineage>
        <taxon>Bacteria</taxon>
        <taxon>Bacillati</taxon>
        <taxon>Bacillota</taxon>
        <taxon>Clostridia</taxon>
        <taxon>Eubacteriales</taxon>
        <taxon>Intestinimonas</taxon>
    </lineage>
</organism>
<comment type="caution">
    <text evidence="1">The sequence shown here is derived from an EMBL/GenBank/DDBJ whole genome shotgun (WGS) entry which is preliminary data.</text>
</comment>